<dbReference type="InterPro" id="IPR018637">
    <property type="entry name" value="DUF2059"/>
</dbReference>
<dbReference type="Proteomes" id="UP001315686">
    <property type="component" value="Unassembled WGS sequence"/>
</dbReference>
<evidence type="ECO:0000313" key="2">
    <source>
        <dbReference type="EMBL" id="MBT0956761.1"/>
    </source>
</evidence>
<dbReference type="EMBL" id="JADQAZ010000001">
    <property type="protein sequence ID" value="MBT0956761.1"/>
    <property type="molecule type" value="Genomic_DNA"/>
</dbReference>
<dbReference type="AlphaFoldDB" id="A0AAP2CNK8"/>
<organism evidence="2 3">
    <name type="scientific">Harenicola maris</name>
    <dbReference type="NCBI Taxonomy" id="2841044"/>
    <lineage>
        <taxon>Bacteria</taxon>
        <taxon>Pseudomonadati</taxon>
        <taxon>Pseudomonadota</taxon>
        <taxon>Alphaproteobacteria</taxon>
        <taxon>Rhodobacterales</taxon>
        <taxon>Paracoccaceae</taxon>
        <taxon>Harenicola</taxon>
    </lineage>
</organism>
<name>A0AAP2CNK8_9RHOB</name>
<keyword evidence="3" id="KW-1185">Reference proteome</keyword>
<evidence type="ECO:0000259" key="1">
    <source>
        <dbReference type="Pfam" id="PF09832"/>
    </source>
</evidence>
<reference evidence="2 3" key="1">
    <citation type="journal article" date="2021" name="Arch. Microbiol.">
        <title>Harenicola maris gen. nov., sp. nov. isolated from the Sea of Japan shallow sediments.</title>
        <authorList>
            <person name="Romanenko L.A."/>
            <person name="Kurilenko V.V."/>
            <person name="Chernysheva N.Y."/>
            <person name="Tekutyeva L.A."/>
            <person name="Velansky P.V."/>
            <person name="Svetashev V.I."/>
            <person name="Isaeva M.P."/>
        </authorList>
    </citation>
    <scope>NUCLEOTIDE SEQUENCE [LARGE SCALE GENOMIC DNA]</scope>
    <source>
        <strain evidence="2 3">KMM 3653</strain>
    </source>
</reference>
<protein>
    <submittedName>
        <fullName evidence="2">DUF2059 domain-containing protein</fullName>
    </submittedName>
</protein>
<sequence length="296" mass="32526">MTQPIRSALLASALGLGALTLSPGTPHLAGTAQAESIAPLDALRKAEADTLLQAMGMEELYQIMREEGVDYASTIETDMFPGRGGEGWIKVVDGIYDTDRMHDLVLDAFAAETGEADLSELQAFFDTELGKRIVTLEISARRALLDEAVEDMSKEALAMMRDDADPRLEVLRGFVEANDLVETNVTGALNSNFAFYQGLKNGGAFGSELTEDDMLRDVWEQEPTIREETEEWVYSYLALAYQPLKDEEIAAYVDLSEKEIGETLNRALFAAFDVLFVTISRDLGEGAAQFMIGEDI</sequence>
<feature type="domain" description="DUF2059" evidence="1">
    <location>
        <begin position="99"/>
        <end position="156"/>
    </location>
</feature>
<dbReference type="Pfam" id="PF09832">
    <property type="entry name" value="DUF2059"/>
    <property type="match status" value="1"/>
</dbReference>
<accession>A0AAP2CNK8</accession>
<proteinExistence type="predicted"/>
<evidence type="ECO:0000313" key="3">
    <source>
        <dbReference type="Proteomes" id="UP001315686"/>
    </source>
</evidence>
<dbReference type="RefSeq" id="WP_327792954.1">
    <property type="nucleotide sequence ID" value="NZ_JADQAZ010000001.1"/>
</dbReference>
<gene>
    <name evidence="2" type="ORF">IV417_05150</name>
</gene>
<comment type="caution">
    <text evidence="2">The sequence shown here is derived from an EMBL/GenBank/DDBJ whole genome shotgun (WGS) entry which is preliminary data.</text>
</comment>